<dbReference type="AlphaFoldDB" id="A0A2S5TGV0"/>
<organism evidence="1 2">
    <name type="scientific">Solimonas fluminis</name>
    <dbReference type="NCBI Taxonomy" id="2086571"/>
    <lineage>
        <taxon>Bacteria</taxon>
        <taxon>Pseudomonadati</taxon>
        <taxon>Pseudomonadota</taxon>
        <taxon>Gammaproteobacteria</taxon>
        <taxon>Nevskiales</taxon>
        <taxon>Nevskiaceae</taxon>
        <taxon>Solimonas</taxon>
    </lineage>
</organism>
<dbReference type="EMBL" id="PSNW01000004">
    <property type="protein sequence ID" value="PPE74195.1"/>
    <property type="molecule type" value="Genomic_DNA"/>
</dbReference>
<reference evidence="1 2" key="1">
    <citation type="submission" date="2018-02" db="EMBL/GenBank/DDBJ databases">
        <title>Genome sequencing of Solimonas sp. HR-BB.</title>
        <authorList>
            <person name="Lee Y."/>
            <person name="Jeon C.O."/>
        </authorList>
    </citation>
    <scope>NUCLEOTIDE SEQUENCE [LARGE SCALE GENOMIC DNA]</scope>
    <source>
        <strain evidence="1 2">HR-BB</strain>
    </source>
</reference>
<protein>
    <submittedName>
        <fullName evidence="1">SRPBCC family protein</fullName>
    </submittedName>
</protein>
<evidence type="ECO:0000313" key="2">
    <source>
        <dbReference type="Proteomes" id="UP000238220"/>
    </source>
</evidence>
<dbReference type="InterPro" id="IPR023393">
    <property type="entry name" value="START-like_dom_sf"/>
</dbReference>
<dbReference type="SUPFAM" id="SSF55961">
    <property type="entry name" value="Bet v1-like"/>
    <property type="match status" value="1"/>
</dbReference>
<evidence type="ECO:0000313" key="1">
    <source>
        <dbReference type="EMBL" id="PPE74195.1"/>
    </source>
</evidence>
<name>A0A2S5TGV0_9GAMM</name>
<dbReference type="RefSeq" id="WP_104230083.1">
    <property type="nucleotide sequence ID" value="NZ_PSNW01000004.1"/>
</dbReference>
<gene>
    <name evidence="1" type="ORF">C3942_09185</name>
</gene>
<proteinExistence type="predicted"/>
<dbReference type="Pfam" id="PF10604">
    <property type="entry name" value="Polyketide_cyc2"/>
    <property type="match status" value="1"/>
</dbReference>
<accession>A0A2S5TGV0</accession>
<comment type="caution">
    <text evidence="1">The sequence shown here is derived from an EMBL/GenBank/DDBJ whole genome shotgun (WGS) entry which is preliminary data.</text>
</comment>
<dbReference type="OrthoDB" id="4459835at2"/>
<keyword evidence="2" id="KW-1185">Reference proteome</keyword>
<sequence length="143" mass="16136">MPRYEVRLAATVRAPVAEVFAFFADHERFTTLFGSKGERIRAGELEPNGIGSVRRIGSGRNSFDETIVAFEPNRRIDYQVTRGSPIRNHLGQIRFSSGDGATEIDYLIRFDPKIPCTGKLLVLGLQMMWRRNAPKILKGLERA</sequence>
<dbReference type="Gene3D" id="3.30.530.20">
    <property type="match status" value="1"/>
</dbReference>
<dbReference type="CDD" id="cd07821">
    <property type="entry name" value="PYR_PYL_RCAR_like"/>
    <property type="match status" value="1"/>
</dbReference>
<dbReference type="Proteomes" id="UP000238220">
    <property type="component" value="Unassembled WGS sequence"/>
</dbReference>
<dbReference type="InterPro" id="IPR019587">
    <property type="entry name" value="Polyketide_cyclase/dehydratase"/>
</dbReference>